<feature type="transmembrane region" description="Helical" evidence="7">
    <location>
        <begin position="371"/>
        <end position="396"/>
    </location>
</feature>
<dbReference type="Proteomes" id="UP000694941">
    <property type="component" value="Unplaced"/>
</dbReference>
<keyword evidence="4 7" id="KW-1133">Transmembrane helix</keyword>
<keyword evidence="9" id="KW-1185">Reference proteome</keyword>
<sequence length="493" mass="56679">MAVFGVQLVITMVMASFLQKLSSNFSFARWLLSYRLVHYLHPTNEELKTIAGVRDSSRSKGKKGRDRFTDQNKDSEFLVPKNLQMELDSAVVQPVELFQLQFYTEYQWLLDFSVCAVFVYFVTELYYFLLAPNDEVNLSVLWCILVIGFSLKVLFSVTALYFSGEEALGERSLCLMAGLFFFVAAMVVLITDENFLEFGLDAAYTSFNKSAYSFLENQGLNSSGPTSQLMFKLMLAVWCGFIGAFFTFPGFRFARMHQDSLTYCDKSPLQKLILHLSFLSPMLVTLLWVKPVCRDYLTHKTWPGMNETIMTPSVFETTRIVVVVVVVVLRFILMPRYLQSYLNLAPQKLGKLRKEAGRISNIDLQRMVARIFYYLCVVTLQYLAPLLLCLFTTFLLKTLGEYQWSSYFFPVLEREDQSFSTPSVKPTTETLSRADNDSILGTSQQFSLAMSSLKQVFTPVLYRGVFGFMTWWICTVWFTTSAIGLIYHSYFFN</sequence>
<evidence type="ECO:0000256" key="1">
    <source>
        <dbReference type="ARBA" id="ARBA00004141"/>
    </source>
</evidence>
<feature type="transmembrane region" description="Helical" evidence="7">
    <location>
        <begin position="272"/>
        <end position="289"/>
    </location>
</feature>
<keyword evidence="8" id="KW-0732">Signal</keyword>
<evidence type="ECO:0000313" key="9">
    <source>
        <dbReference type="Proteomes" id="UP000694941"/>
    </source>
</evidence>
<proteinExistence type="inferred from homology"/>
<evidence type="ECO:0000313" key="10">
    <source>
        <dbReference type="RefSeq" id="XP_013783362.1"/>
    </source>
</evidence>
<feature type="transmembrane region" description="Helical" evidence="7">
    <location>
        <begin position="173"/>
        <end position="191"/>
    </location>
</feature>
<keyword evidence="5 7" id="KW-0472">Membrane</keyword>
<protein>
    <submittedName>
        <fullName evidence="10">Transmembrane protein 161B-like isoform X1</fullName>
    </submittedName>
</protein>
<evidence type="ECO:0000256" key="3">
    <source>
        <dbReference type="ARBA" id="ARBA00022692"/>
    </source>
</evidence>
<keyword evidence="6" id="KW-0325">Glycoprotein</keyword>
<feature type="chain" id="PRO_5045119676" evidence="8">
    <location>
        <begin position="16"/>
        <end position="493"/>
    </location>
</feature>
<keyword evidence="3 7" id="KW-0812">Transmembrane</keyword>
<name>A0ABM1BJR3_LIMPO</name>
<dbReference type="PANTHER" id="PTHR13624:SF6">
    <property type="entry name" value="EMEI"/>
    <property type="match status" value="1"/>
</dbReference>
<evidence type="ECO:0000256" key="7">
    <source>
        <dbReference type="SAM" id="Phobius"/>
    </source>
</evidence>
<reference evidence="10" key="1">
    <citation type="submission" date="2025-08" db="UniProtKB">
        <authorList>
            <consortium name="RefSeq"/>
        </authorList>
    </citation>
    <scope>IDENTIFICATION</scope>
    <source>
        <tissue evidence="10">Muscle</tissue>
    </source>
</reference>
<feature type="transmembrane region" description="Helical" evidence="7">
    <location>
        <begin position="309"/>
        <end position="333"/>
    </location>
</feature>
<evidence type="ECO:0000256" key="6">
    <source>
        <dbReference type="ARBA" id="ARBA00023180"/>
    </source>
</evidence>
<feature type="transmembrane region" description="Helical" evidence="7">
    <location>
        <begin position="460"/>
        <end position="487"/>
    </location>
</feature>
<dbReference type="Pfam" id="PF10268">
    <property type="entry name" value="Tmemb_161AB"/>
    <property type="match status" value="1"/>
</dbReference>
<comment type="similarity">
    <text evidence="2">Belongs to the TMEM161 family.</text>
</comment>
<feature type="transmembrane region" description="Helical" evidence="7">
    <location>
        <begin position="139"/>
        <end position="161"/>
    </location>
</feature>
<feature type="signal peptide" evidence="8">
    <location>
        <begin position="1"/>
        <end position="15"/>
    </location>
</feature>
<evidence type="ECO:0000256" key="2">
    <source>
        <dbReference type="ARBA" id="ARBA00009706"/>
    </source>
</evidence>
<dbReference type="GeneID" id="106467542"/>
<comment type="subcellular location">
    <subcellularLocation>
        <location evidence="1">Membrane</location>
        <topology evidence="1">Multi-pass membrane protein</topology>
    </subcellularLocation>
</comment>
<dbReference type="PANTHER" id="PTHR13624">
    <property type="entry name" value="RE42071P"/>
    <property type="match status" value="1"/>
</dbReference>
<evidence type="ECO:0000256" key="5">
    <source>
        <dbReference type="ARBA" id="ARBA00023136"/>
    </source>
</evidence>
<evidence type="ECO:0000256" key="8">
    <source>
        <dbReference type="SAM" id="SignalP"/>
    </source>
</evidence>
<gene>
    <name evidence="10" type="primary">LOC106467542</name>
</gene>
<feature type="transmembrane region" description="Helical" evidence="7">
    <location>
        <begin position="229"/>
        <end position="251"/>
    </location>
</feature>
<feature type="transmembrane region" description="Helical" evidence="7">
    <location>
        <begin position="108"/>
        <end position="127"/>
    </location>
</feature>
<accession>A0ABM1BJR3</accession>
<organism evidence="9 10">
    <name type="scientific">Limulus polyphemus</name>
    <name type="common">Atlantic horseshoe crab</name>
    <dbReference type="NCBI Taxonomy" id="6850"/>
    <lineage>
        <taxon>Eukaryota</taxon>
        <taxon>Metazoa</taxon>
        <taxon>Ecdysozoa</taxon>
        <taxon>Arthropoda</taxon>
        <taxon>Chelicerata</taxon>
        <taxon>Merostomata</taxon>
        <taxon>Xiphosura</taxon>
        <taxon>Limulidae</taxon>
        <taxon>Limulus</taxon>
    </lineage>
</organism>
<dbReference type="RefSeq" id="XP_013783362.1">
    <property type="nucleotide sequence ID" value="XM_013927908.2"/>
</dbReference>
<dbReference type="InterPro" id="IPR019395">
    <property type="entry name" value="Transmembrane_161A/B"/>
</dbReference>
<evidence type="ECO:0000256" key="4">
    <source>
        <dbReference type="ARBA" id="ARBA00022989"/>
    </source>
</evidence>